<evidence type="ECO:0000313" key="2">
    <source>
        <dbReference type="Proteomes" id="UP000784294"/>
    </source>
</evidence>
<protein>
    <submittedName>
        <fullName evidence="1">Uncharacterized protein</fullName>
    </submittedName>
</protein>
<dbReference type="Proteomes" id="UP000784294">
    <property type="component" value="Unassembled WGS sequence"/>
</dbReference>
<proteinExistence type="predicted"/>
<gene>
    <name evidence="1" type="ORF">PXEA_LOCUS2614</name>
</gene>
<name>A0A3S4ZWX9_9PLAT</name>
<organism evidence="1 2">
    <name type="scientific">Protopolystoma xenopodis</name>
    <dbReference type="NCBI Taxonomy" id="117903"/>
    <lineage>
        <taxon>Eukaryota</taxon>
        <taxon>Metazoa</taxon>
        <taxon>Spiralia</taxon>
        <taxon>Lophotrochozoa</taxon>
        <taxon>Platyhelminthes</taxon>
        <taxon>Monogenea</taxon>
        <taxon>Polyopisthocotylea</taxon>
        <taxon>Polystomatidea</taxon>
        <taxon>Polystomatidae</taxon>
        <taxon>Protopolystoma</taxon>
    </lineage>
</organism>
<reference evidence="1" key="1">
    <citation type="submission" date="2018-11" db="EMBL/GenBank/DDBJ databases">
        <authorList>
            <consortium name="Pathogen Informatics"/>
        </authorList>
    </citation>
    <scope>NUCLEOTIDE SEQUENCE</scope>
</reference>
<dbReference type="EMBL" id="CAAALY010005658">
    <property type="protein sequence ID" value="VEL09174.1"/>
    <property type="molecule type" value="Genomic_DNA"/>
</dbReference>
<comment type="caution">
    <text evidence="1">The sequence shown here is derived from an EMBL/GenBank/DDBJ whole genome shotgun (WGS) entry which is preliminary data.</text>
</comment>
<keyword evidence="2" id="KW-1185">Reference proteome</keyword>
<evidence type="ECO:0000313" key="1">
    <source>
        <dbReference type="EMBL" id="VEL09174.1"/>
    </source>
</evidence>
<dbReference type="PROSITE" id="PS51257">
    <property type="entry name" value="PROKAR_LIPOPROTEIN"/>
    <property type="match status" value="1"/>
</dbReference>
<accession>A0A3S4ZWX9</accession>
<dbReference type="AlphaFoldDB" id="A0A3S4ZWX9"/>
<sequence length="121" mass="13551">MSLRTHWICSHFVLSCKKAEDSAHFPRGQKFPMQPSWGCPTLGSVVTRMRLQNRVTKSMSVSGRGNAMAIESSSRHHSDLRSVCDMGRPRCSCLVSVSTSFPTGLDSRFWVKLYEAEISLV</sequence>